<reference evidence="2" key="1">
    <citation type="submission" date="2021-01" db="EMBL/GenBank/DDBJ databases">
        <title>YIM 132084 draft genome.</title>
        <authorList>
            <person name="An D."/>
        </authorList>
    </citation>
    <scope>NUCLEOTIDE SEQUENCE</scope>
    <source>
        <strain evidence="2">YIM 132084</strain>
    </source>
</reference>
<name>A0A938YCJ6_9ACTN</name>
<proteinExistence type="predicted"/>
<sequence length="251" mass="27021">MSVRTDRATDPGVLADLADARLGQASFSRALNEVRNDRLATPSALPGWSRAHVIAHVGYNARGINRLVDWAGTGIETPMYPDPAARAAEIALGATLSGRALRHLSDHAAIALDVAWRDLPADRWTHPVRTALGRIVPVSETVWMRTRETWLHAVDLDTGARLVDIPARVASRLLTDVLTTWSSRDADGREVRFVLEATDSGEIFAAADAAASGRAVTLRGRRADLLGWATGRPAGPVLRDGDPAPAAPRWI</sequence>
<accession>A0A938YCJ6</accession>
<dbReference type="InterPro" id="IPR017517">
    <property type="entry name" value="Maleyloyr_isom"/>
</dbReference>
<evidence type="ECO:0000313" key="2">
    <source>
        <dbReference type="EMBL" id="MBM9468137.1"/>
    </source>
</evidence>
<comment type="caution">
    <text evidence="2">The sequence shown here is derived from an EMBL/GenBank/DDBJ whole genome shotgun (WGS) entry which is preliminary data.</text>
</comment>
<dbReference type="SUPFAM" id="SSF109854">
    <property type="entry name" value="DinB/YfiT-like putative metalloenzymes"/>
    <property type="match status" value="1"/>
</dbReference>
<dbReference type="GO" id="GO:0016853">
    <property type="term" value="F:isomerase activity"/>
    <property type="evidence" value="ECO:0007669"/>
    <property type="project" value="UniProtKB-KW"/>
</dbReference>
<dbReference type="Pfam" id="PF11716">
    <property type="entry name" value="MDMPI_N"/>
    <property type="match status" value="1"/>
</dbReference>
<dbReference type="InterPro" id="IPR034660">
    <property type="entry name" value="DinB/YfiT-like"/>
</dbReference>
<dbReference type="EMBL" id="JAERWK010000016">
    <property type="protein sequence ID" value="MBM9468137.1"/>
    <property type="molecule type" value="Genomic_DNA"/>
</dbReference>
<feature type="domain" description="Mycothiol-dependent maleylpyruvate isomerase metal-binding" evidence="1">
    <location>
        <begin position="24"/>
        <end position="156"/>
    </location>
</feature>
<gene>
    <name evidence="2" type="ORF">JL106_12695</name>
</gene>
<dbReference type="Gene3D" id="1.20.120.450">
    <property type="entry name" value="dinb family like domain"/>
    <property type="match status" value="1"/>
</dbReference>
<dbReference type="RefSeq" id="WP_205261091.1">
    <property type="nucleotide sequence ID" value="NZ_JAERWK010000016.1"/>
</dbReference>
<dbReference type="Proteomes" id="UP000663792">
    <property type="component" value="Unassembled WGS sequence"/>
</dbReference>
<evidence type="ECO:0000313" key="3">
    <source>
        <dbReference type="Proteomes" id="UP000663792"/>
    </source>
</evidence>
<dbReference type="GO" id="GO:0046872">
    <property type="term" value="F:metal ion binding"/>
    <property type="evidence" value="ECO:0007669"/>
    <property type="project" value="InterPro"/>
</dbReference>
<dbReference type="InterPro" id="IPR036527">
    <property type="entry name" value="SCP2_sterol-bd_dom_sf"/>
</dbReference>
<dbReference type="InterPro" id="IPR024344">
    <property type="entry name" value="MDMPI_metal-binding"/>
</dbReference>
<dbReference type="Gene3D" id="3.30.1050.20">
    <property type="match status" value="1"/>
</dbReference>
<organism evidence="2 3">
    <name type="scientific">Nakamurella leprariae</name>
    <dbReference type="NCBI Taxonomy" id="2803911"/>
    <lineage>
        <taxon>Bacteria</taxon>
        <taxon>Bacillati</taxon>
        <taxon>Actinomycetota</taxon>
        <taxon>Actinomycetes</taxon>
        <taxon>Nakamurellales</taxon>
        <taxon>Nakamurellaceae</taxon>
        <taxon>Nakamurella</taxon>
    </lineage>
</organism>
<protein>
    <submittedName>
        <fullName evidence="2">Maleylpyruvate isomerase family mycothiol-dependent enzyme</fullName>
    </submittedName>
</protein>
<dbReference type="SUPFAM" id="SSF55718">
    <property type="entry name" value="SCP-like"/>
    <property type="match status" value="1"/>
</dbReference>
<keyword evidence="3" id="KW-1185">Reference proteome</keyword>
<keyword evidence="2" id="KW-0413">Isomerase</keyword>
<dbReference type="AlphaFoldDB" id="A0A938YCJ6"/>
<dbReference type="NCBIfam" id="TIGR03083">
    <property type="entry name" value="maleylpyruvate isomerase family mycothiol-dependent enzyme"/>
    <property type="match status" value="1"/>
</dbReference>
<evidence type="ECO:0000259" key="1">
    <source>
        <dbReference type="Pfam" id="PF11716"/>
    </source>
</evidence>